<organism evidence="1 2">
    <name type="scientific">Nyssa sinensis</name>
    <dbReference type="NCBI Taxonomy" id="561372"/>
    <lineage>
        <taxon>Eukaryota</taxon>
        <taxon>Viridiplantae</taxon>
        <taxon>Streptophyta</taxon>
        <taxon>Embryophyta</taxon>
        <taxon>Tracheophyta</taxon>
        <taxon>Spermatophyta</taxon>
        <taxon>Magnoliopsida</taxon>
        <taxon>eudicotyledons</taxon>
        <taxon>Gunneridae</taxon>
        <taxon>Pentapetalae</taxon>
        <taxon>asterids</taxon>
        <taxon>Cornales</taxon>
        <taxon>Nyssaceae</taxon>
        <taxon>Nyssa</taxon>
    </lineage>
</organism>
<accession>A0A5J4ZJL8</accession>
<proteinExistence type="predicted"/>
<gene>
    <name evidence="1" type="ORF">F0562_017750</name>
</gene>
<evidence type="ECO:0000313" key="1">
    <source>
        <dbReference type="EMBL" id="KAA8517457.1"/>
    </source>
</evidence>
<name>A0A5J4ZJL8_9ASTE</name>
<sequence>MVRSCRYLFEGFWILFARFFHVFFTKTTNSVERIYPISVSLINSAVGFCSSTDRPADGSRWYKEEHAHWNPLGR</sequence>
<dbReference type="AlphaFoldDB" id="A0A5J4ZJL8"/>
<reference evidence="1 2" key="1">
    <citation type="submission" date="2019-09" db="EMBL/GenBank/DDBJ databases">
        <title>A chromosome-level genome assembly of the Chinese tupelo Nyssa sinensis.</title>
        <authorList>
            <person name="Yang X."/>
            <person name="Kang M."/>
            <person name="Yang Y."/>
            <person name="Xiong H."/>
            <person name="Wang M."/>
            <person name="Zhang Z."/>
            <person name="Wang Z."/>
            <person name="Wu H."/>
            <person name="Ma T."/>
            <person name="Liu J."/>
            <person name="Xi Z."/>
        </authorList>
    </citation>
    <scope>NUCLEOTIDE SEQUENCE [LARGE SCALE GENOMIC DNA]</scope>
    <source>
        <strain evidence="1">J267</strain>
        <tissue evidence="1">Leaf</tissue>
    </source>
</reference>
<dbReference type="Proteomes" id="UP000325577">
    <property type="component" value="Linkage Group LG8"/>
</dbReference>
<protein>
    <submittedName>
        <fullName evidence="1">Uncharacterized protein</fullName>
    </submittedName>
</protein>
<evidence type="ECO:0000313" key="2">
    <source>
        <dbReference type="Proteomes" id="UP000325577"/>
    </source>
</evidence>
<keyword evidence="2" id="KW-1185">Reference proteome</keyword>
<dbReference type="EMBL" id="CM018051">
    <property type="protein sequence ID" value="KAA8517457.1"/>
    <property type="molecule type" value="Genomic_DNA"/>
</dbReference>